<dbReference type="EMBL" id="SRYB01000010">
    <property type="protein sequence ID" value="TGY78858.1"/>
    <property type="molecule type" value="Genomic_DNA"/>
</dbReference>
<comment type="caution">
    <text evidence="1">The sequence shown here is derived from an EMBL/GenBank/DDBJ whole genome shotgun (WGS) entry which is preliminary data.</text>
</comment>
<keyword evidence="2" id="KW-1185">Reference proteome</keyword>
<reference evidence="1" key="1">
    <citation type="submission" date="2019-04" db="EMBL/GenBank/DDBJ databases">
        <title>Microbes associate with the intestines of laboratory mice.</title>
        <authorList>
            <person name="Navarre W."/>
            <person name="Wong E."/>
            <person name="Huang K."/>
            <person name="Tropini C."/>
            <person name="Ng K."/>
            <person name="Yu B."/>
        </authorList>
    </citation>
    <scope>NUCLEOTIDE SEQUENCE</scope>
    <source>
        <strain evidence="1">NM04_E33</strain>
    </source>
</reference>
<evidence type="ECO:0000313" key="1">
    <source>
        <dbReference type="EMBL" id="TGY78858.1"/>
    </source>
</evidence>
<accession>A0AC61RJD5</accession>
<proteinExistence type="predicted"/>
<sequence length="239" mass="25923">MNDMETNDMNAMEMSEFLIGLDVGKGAVGIVFPTVENAVVPAGCLAIVTPRQTHTANVAVVTDTAQSYPDTDALVTRRHDIALAVRTADCVPILLHAPDIRAVAAVHAGWKGTVGRIIGNAIRVMTEMGAEPQKIRAAIGPCVCGDCYEVSEELAIRFQDEGLGEAVIRSDRFRNPDRPHIDLPLANRIIMTKLGIHPSHISDCGICTCHTTQYPSWRRDSGTPLRLLTAIHLSNQPQQ</sequence>
<protein>
    <submittedName>
        <fullName evidence="1">Peptidoglycan editing factor PgeF</fullName>
    </submittedName>
</protein>
<evidence type="ECO:0000313" key="2">
    <source>
        <dbReference type="Proteomes" id="UP000306319"/>
    </source>
</evidence>
<dbReference type="Proteomes" id="UP000306319">
    <property type="component" value="Unassembled WGS sequence"/>
</dbReference>
<organism evidence="1 2">
    <name type="scientific">Lepagella muris</name>
    <dbReference type="NCBI Taxonomy" id="3032870"/>
    <lineage>
        <taxon>Bacteria</taxon>
        <taxon>Pseudomonadati</taxon>
        <taxon>Bacteroidota</taxon>
        <taxon>Bacteroidia</taxon>
        <taxon>Bacteroidales</taxon>
        <taxon>Muribaculaceae</taxon>
        <taxon>Lepagella</taxon>
    </lineage>
</organism>
<gene>
    <name evidence="1" type="primary">pgeF</name>
    <name evidence="1" type="ORF">E5331_08630</name>
</gene>
<name>A0AC61RJD5_9BACT</name>